<sequence>MAQTQPHFYQKRWFNRFVWIIGTLFLAWLVLFPTNYFLEKPGTAEQVSKFVTVKGHEDKTKGKFLLTTVRVQQATPIQLVIGHFQPFTETLSREALMGSASSAAYDKLQDYYIENSENMAIAQAAKKAKVTYQQKFIGVYVLDVIKKSDFYKHLQLGDTVNAVNQRQFESTTDFQKYIRQHKVGDKVTVTYQRDKKTKQATGKLITLPGTKKAGLGITLTDHTKVTTKIPIKIDAADIGGPSAGLMFTLQVYDQLTGHHLRQGRTIAGTGTIENDGTVGAIGGIDKKVVAASEAGATVFFAPDDQLTKAEKKQLPNYQNNYQIAKKAAKKIQTKMKIVPVKSLDDAINYLKKSNS</sequence>
<evidence type="ECO:0000256" key="1">
    <source>
        <dbReference type="PROSITE-ProRule" id="PRU01122"/>
    </source>
</evidence>
<keyword evidence="1" id="KW-0720">Serine protease</keyword>
<dbReference type="InterPro" id="IPR027065">
    <property type="entry name" value="Lon_Prtase"/>
</dbReference>
<feature type="domain" description="Lon proteolytic" evidence="3">
    <location>
        <begin position="234"/>
        <end position="353"/>
    </location>
</feature>
<feature type="active site" evidence="1">
    <location>
        <position position="242"/>
    </location>
</feature>
<dbReference type="EC" id="3.4.21.53" evidence="1"/>
<dbReference type="InterPro" id="IPR008269">
    <property type="entry name" value="Lon_proteolytic"/>
</dbReference>
<dbReference type="SUPFAM" id="SSF50156">
    <property type="entry name" value="PDZ domain-like"/>
    <property type="match status" value="1"/>
</dbReference>
<proteinExistence type="inferred from homology"/>
<dbReference type="SUPFAM" id="SSF54211">
    <property type="entry name" value="Ribosomal protein S5 domain 2-like"/>
    <property type="match status" value="1"/>
</dbReference>
<gene>
    <name evidence="4" type="ORF">ACFQ5M_03630</name>
</gene>
<dbReference type="RefSeq" id="WP_125714143.1">
    <property type="nucleotide sequence ID" value="NZ_JBHTOP010000005.1"/>
</dbReference>
<keyword evidence="2" id="KW-0812">Transmembrane</keyword>
<protein>
    <recommendedName>
        <fullName evidence="1">endopeptidase La</fullName>
        <ecNumber evidence="1">3.4.21.53</ecNumber>
    </recommendedName>
</protein>
<evidence type="ECO:0000259" key="3">
    <source>
        <dbReference type="PROSITE" id="PS51786"/>
    </source>
</evidence>
<keyword evidence="1 4" id="KW-0378">Hydrolase</keyword>
<evidence type="ECO:0000256" key="2">
    <source>
        <dbReference type="SAM" id="Phobius"/>
    </source>
</evidence>
<comment type="caution">
    <text evidence="4">The sequence shown here is derived from an EMBL/GenBank/DDBJ whole genome shotgun (WGS) entry which is preliminary data.</text>
</comment>
<organism evidence="4 5">
    <name type="scientific">Agrilactobacillus yilanensis</name>
    <dbReference type="NCBI Taxonomy" id="2485997"/>
    <lineage>
        <taxon>Bacteria</taxon>
        <taxon>Bacillati</taxon>
        <taxon>Bacillota</taxon>
        <taxon>Bacilli</taxon>
        <taxon>Lactobacillales</taxon>
        <taxon>Lactobacillaceae</taxon>
        <taxon>Agrilactobacillus</taxon>
    </lineage>
</organism>
<dbReference type="EMBL" id="JBHTOP010000005">
    <property type="protein sequence ID" value="MFD1671185.1"/>
    <property type="molecule type" value="Genomic_DNA"/>
</dbReference>
<keyword evidence="2" id="KW-0472">Membrane</keyword>
<dbReference type="InterPro" id="IPR014721">
    <property type="entry name" value="Ribsml_uS5_D2-typ_fold_subgr"/>
</dbReference>
<comment type="similarity">
    <text evidence="1">Belongs to the peptidase S16 family.</text>
</comment>
<dbReference type="Gene3D" id="3.30.230.10">
    <property type="match status" value="1"/>
</dbReference>
<dbReference type="GO" id="GO:0008233">
    <property type="term" value="F:peptidase activity"/>
    <property type="evidence" value="ECO:0007669"/>
    <property type="project" value="UniProtKB-KW"/>
</dbReference>
<dbReference type="InterPro" id="IPR036034">
    <property type="entry name" value="PDZ_sf"/>
</dbReference>
<evidence type="ECO:0000313" key="4">
    <source>
        <dbReference type="EMBL" id="MFD1671185.1"/>
    </source>
</evidence>
<reference evidence="5" key="1">
    <citation type="journal article" date="2019" name="Int. J. Syst. Evol. Microbiol.">
        <title>The Global Catalogue of Microorganisms (GCM) 10K type strain sequencing project: providing services to taxonomists for standard genome sequencing and annotation.</title>
        <authorList>
            <consortium name="The Broad Institute Genomics Platform"/>
            <consortium name="The Broad Institute Genome Sequencing Center for Infectious Disease"/>
            <person name="Wu L."/>
            <person name="Ma J."/>
        </authorList>
    </citation>
    <scope>NUCLEOTIDE SEQUENCE [LARGE SCALE GENOMIC DNA]</scope>
    <source>
        <strain evidence="5">CCM 8896</strain>
    </source>
</reference>
<keyword evidence="5" id="KW-1185">Reference proteome</keyword>
<dbReference type="Proteomes" id="UP001597267">
    <property type="component" value="Unassembled WGS sequence"/>
</dbReference>
<name>A0ABW4J7J5_9LACO</name>
<dbReference type="PANTHER" id="PTHR10046">
    <property type="entry name" value="ATP DEPENDENT LON PROTEASE FAMILY MEMBER"/>
    <property type="match status" value="1"/>
</dbReference>
<keyword evidence="1 4" id="KW-0645">Protease</keyword>
<comment type="catalytic activity">
    <reaction evidence="1">
        <text>Hydrolysis of proteins in presence of ATP.</text>
        <dbReference type="EC" id="3.4.21.53"/>
    </reaction>
</comment>
<keyword evidence="2" id="KW-1133">Transmembrane helix</keyword>
<dbReference type="InterPro" id="IPR020568">
    <property type="entry name" value="Ribosomal_Su5_D2-typ_SF"/>
</dbReference>
<dbReference type="InterPro" id="IPR001478">
    <property type="entry name" value="PDZ"/>
</dbReference>
<dbReference type="Pfam" id="PF05362">
    <property type="entry name" value="Lon_C"/>
    <property type="match status" value="1"/>
</dbReference>
<dbReference type="Pfam" id="PF13180">
    <property type="entry name" value="PDZ_2"/>
    <property type="match status" value="1"/>
</dbReference>
<dbReference type="GO" id="GO:0006508">
    <property type="term" value="P:proteolysis"/>
    <property type="evidence" value="ECO:0007669"/>
    <property type="project" value="UniProtKB-KW"/>
</dbReference>
<dbReference type="NCBIfam" id="NF041438">
    <property type="entry name" value="SepM_fam_S16"/>
    <property type="match status" value="1"/>
</dbReference>
<feature type="active site" evidence="1">
    <location>
        <position position="287"/>
    </location>
</feature>
<dbReference type="PROSITE" id="PS51786">
    <property type="entry name" value="LON_PROTEOLYTIC"/>
    <property type="match status" value="1"/>
</dbReference>
<evidence type="ECO:0000313" key="5">
    <source>
        <dbReference type="Proteomes" id="UP001597267"/>
    </source>
</evidence>
<accession>A0ABW4J7J5</accession>
<feature type="transmembrane region" description="Helical" evidence="2">
    <location>
        <begin position="17"/>
        <end position="38"/>
    </location>
</feature>